<proteinExistence type="inferred from homology"/>
<organism evidence="6 7">
    <name type="scientific">Nocardioides scoriae</name>
    <dbReference type="NCBI Taxonomy" id="642780"/>
    <lineage>
        <taxon>Bacteria</taxon>
        <taxon>Bacillati</taxon>
        <taxon>Actinomycetota</taxon>
        <taxon>Actinomycetes</taxon>
        <taxon>Propionibacteriales</taxon>
        <taxon>Nocardioidaceae</taxon>
        <taxon>Nocardioides</taxon>
    </lineage>
</organism>
<dbReference type="PROSITE" id="PS50160">
    <property type="entry name" value="DNA_LIGASE_A3"/>
    <property type="match status" value="1"/>
</dbReference>
<dbReference type="InterPro" id="IPR012309">
    <property type="entry name" value="DNA_ligase_ATP-dep_C"/>
</dbReference>
<evidence type="ECO:0000256" key="1">
    <source>
        <dbReference type="ARBA" id="ARBA00007572"/>
    </source>
</evidence>
<dbReference type="PANTHER" id="PTHR45674">
    <property type="entry name" value="DNA LIGASE 1/3 FAMILY MEMBER"/>
    <property type="match status" value="1"/>
</dbReference>
<comment type="catalytic activity">
    <reaction evidence="4">
        <text>ATP + (deoxyribonucleotide)n-3'-hydroxyl + 5'-phospho-(deoxyribonucleotide)m = (deoxyribonucleotide)n+m + AMP + diphosphate.</text>
        <dbReference type="EC" id="6.5.1.1"/>
    </reaction>
</comment>
<dbReference type="InterPro" id="IPR014146">
    <property type="entry name" value="LigD_ligase_dom"/>
</dbReference>
<dbReference type="PROSITE" id="PS00697">
    <property type="entry name" value="DNA_LIGASE_A1"/>
    <property type="match status" value="1"/>
</dbReference>
<dbReference type="InterPro" id="IPR012340">
    <property type="entry name" value="NA-bd_OB-fold"/>
</dbReference>
<dbReference type="InterPro" id="IPR012310">
    <property type="entry name" value="DNA_ligase_ATP-dep_cent"/>
</dbReference>
<accession>A0A1H1QS55</accession>
<feature type="domain" description="ATP-dependent DNA ligase family profile" evidence="5">
    <location>
        <begin position="106"/>
        <end position="246"/>
    </location>
</feature>
<dbReference type="EC" id="6.5.1.1" evidence="2"/>
<dbReference type="Gene3D" id="2.40.50.140">
    <property type="entry name" value="Nucleic acid-binding proteins"/>
    <property type="match status" value="1"/>
</dbReference>
<dbReference type="PANTHER" id="PTHR45674:SF4">
    <property type="entry name" value="DNA LIGASE 1"/>
    <property type="match status" value="1"/>
</dbReference>
<keyword evidence="3" id="KW-0436">Ligase</keyword>
<comment type="similarity">
    <text evidence="1">Belongs to the ATP-dependent DNA ligase family.</text>
</comment>
<dbReference type="STRING" id="642780.SAMN04488570_1486"/>
<dbReference type="SUPFAM" id="SSF50249">
    <property type="entry name" value="Nucleic acid-binding proteins"/>
    <property type="match status" value="1"/>
</dbReference>
<dbReference type="Pfam" id="PF04679">
    <property type="entry name" value="DNA_ligase_A_C"/>
    <property type="match status" value="1"/>
</dbReference>
<evidence type="ECO:0000256" key="3">
    <source>
        <dbReference type="ARBA" id="ARBA00022598"/>
    </source>
</evidence>
<dbReference type="Gene3D" id="3.30.470.30">
    <property type="entry name" value="DNA ligase/mRNA capping enzyme"/>
    <property type="match status" value="1"/>
</dbReference>
<dbReference type="InterPro" id="IPR050191">
    <property type="entry name" value="ATP-dep_DNA_ligase"/>
</dbReference>
<dbReference type="AlphaFoldDB" id="A0A1H1QS55"/>
<dbReference type="GO" id="GO:0005524">
    <property type="term" value="F:ATP binding"/>
    <property type="evidence" value="ECO:0007669"/>
    <property type="project" value="InterPro"/>
</dbReference>
<name>A0A1H1QS55_9ACTN</name>
<dbReference type="GO" id="GO:0006281">
    <property type="term" value="P:DNA repair"/>
    <property type="evidence" value="ECO:0007669"/>
    <property type="project" value="InterPro"/>
</dbReference>
<dbReference type="Proteomes" id="UP000198859">
    <property type="component" value="Chromosome I"/>
</dbReference>
<dbReference type="Gene3D" id="3.30.1490.70">
    <property type="match status" value="1"/>
</dbReference>
<dbReference type="GO" id="GO:0003910">
    <property type="term" value="F:DNA ligase (ATP) activity"/>
    <property type="evidence" value="ECO:0007669"/>
    <property type="project" value="UniProtKB-EC"/>
</dbReference>
<dbReference type="InterPro" id="IPR016059">
    <property type="entry name" value="DNA_ligase_ATP-dep_CS"/>
</dbReference>
<gene>
    <name evidence="6" type="ORF">SAMN04488570_1486</name>
</gene>
<dbReference type="GO" id="GO:0006310">
    <property type="term" value="P:DNA recombination"/>
    <property type="evidence" value="ECO:0007669"/>
    <property type="project" value="InterPro"/>
</dbReference>
<dbReference type="NCBIfam" id="TIGR02779">
    <property type="entry name" value="NHEJ_ligase_lig"/>
    <property type="match status" value="1"/>
</dbReference>
<sequence length="314" mass="34279">MLPMLATRGDHVPAGSDWAHEVKWDGMRVLVEVDGPVVRVRSRNENDVSVSFPELQELAALALPRVVLDGEVVALGEGVPSFGALADRMHVRDAARARRLAERNPVTLLAFDLLHLGEDDLTSRPWTERRRLLEELGLDDVAWQVPPTYADGQLLLDAAEQQGLEGIVSKRRSARYRAGQRSRDWLKFPIRPTGSYVVGGFRWETGSDHRLGAVLVGEPTADGLVFRGRVGSGVSGRAGAVLGELLAPLVAAAPPFSEPLPRLDAAGTVWVEPRVVVDVQFLTRTRDGRLRQPAYRGVRHDLAPEDLAPGQEGA</sequence>
<dbReference type="CDD" id="cd07971">
    <property type="entry name" value="OBF_DNA_ligase_LigD"/>
    <property type="match status" value="1"/>
</dbReference>
<dbReference type="CDD" id="cd07906">
    <property type="entry name" value="Adenylation_DNA_ligase_LigD_LigC"/>
    <property type="match status" value="1"/>
</dbReference>
<protein>
    <recommendedName>
        <fullName evidence="2">DNA ligase (ATP)</fullName>
        <ecNumber evidence="2">6.5.1.1</ecNumber>
    </recommendedName>
</protein>
<evidence type="ECO:0000256" key="4">
    <source>
        <dbReference type="ARBA" id="ARBA00034003"/>
    </source>
</evidence>
<evidence type="ECO:0000313" key="7">
    <source>
        <dbReference type="Proteomes" id="UP000198859"/>
    </source>
</evidence>
<dbReference type="SUPFAM" id="SSF56091">
    <property type="entry name" value="DNA ligase/mRNA capping enzyme, catalytic domain"/>
    <property type="match status" value="1"/>
</dbReference>
<dbReference type="EMBL" id="LT629757">
    <property type="protein sequence ID" value="SDS26143.1"/>
    <property type="molecule type" value="Genomic_DNA"/>
</dbReference>
<keyword evidence="7" id="KW-1185">Reference proteome</keyword>
<dbReference type="Pfam" id="PF01068">
    <property type="entry name" value="DNA_ligase_A_M"/>
    <property type="match status" value="1"/>
</dbReference>
<evidence type="ECO:0000313" key="6">
    <source>
        <dbReference type="EMBL" id="SDS26143.1"/>
    </source>
</evidence>
<evidence type="ECO:0000259" key="5">
    <source>
        <dbReference type="PROSITE" id="PS50160"/>
    </source>
</evidence>
<evidence type="ECO:0000256" key="2">
    <source>
        <dbReference type="ARBA" id="ARBA00012727"/>
    </source>
</evidence>
<reference evidence="7" key="1">
    <citation type="submission" date="2016-10" db="EMBL/GenBank/DDBJ databases">
        <authorList>
            <person name="Varghese N."/>
            <person name="Submissions S."/>
        </authorList>
    </citation>
    <scope>NUCLEOTIDE SEQUENCE [LARGE SCALE GENOMIC DNA]</scope>
    <source>
        <strain evidence="7">DSM 22127</strain>
    </source>
</reference>